<dbReference type="Pfam" id="PF00583">
    <property type="entry name" value="Acetyltransf_1"/>
    <property type="match status" value="1"/>
</dbReference>
<comment type="similarity">
    <text evidence="3">Belongs to the acetyltransferase family. NAA40 subfamily.</text>
</comment>
<evidence type="ECO:0000256" key="4">
    <source>
        <dbReference type="ARBA" id="ARBA00012950"/>
    </source>
</evidence>
<reference evidence="13" key="1">
    <citation type="submission" date="2022-08" db="EMBL/GenBank/DDBJ databases">
        <authorList>
            <consortium name="DOE Joint Genome Institute"/>
            <person name="Min B."/>
            <person name="Riley R."/>
            <person name="Sierra-Patev S."/>
            <person name="Naranjo-Ortiz M."/>
            <person name="Looney B."/>
            <person name="Konkel Z."/>
            <person name="Slot J.C."/>
            <person name="Sakamoto Y."/>
            <person name="Steenwyk J.L."/>
            <person name="Rokas A."/>
            <person name="Carro J."/>
            <person name="Camarero S."/>
            <person name="Ferreira P."/>
            <person name="Molpeceres G."/>
            <person name="Ruiz-Duenas F.J."/>
            <person name="Serrano A."/>
            <person name="Henrissat B."/>
            <person name="Drula E."/>
            <person name="Hughes K.W."/>
            <person name="Mata J.L."/>
            <person name="Ishikawa N.K."/>
            <person name="Vargas-Isla R."/>
            <person name="Ushijima S."/>
            <person name="Smith C.A."/>
            <person name="Ahrendt S."/>
            <person name="Andreopoulos W."/>
            <person name="He G."/>
            <person name="Labutti K."/>
            <person name="Lipzen A."/>
            <person name="Ng V."/>
            <person name="Sandor L."/>
            <person name="Barry K."/>
            <person name="Martinez A.T."/>
            <person name="Xiao Y."/>
            <person name="Gibbons J.G."/>
            <person name="Terashima K."/>
            <person name="Hibbett D.S."/>
            <person name="Grigoriev I.V."/>
        </authorList>
    </citation>
    <scope>NUCLEOTIDE SEQUENCE</scope>
    <source>
        <strain evidence="13">TFB9207</strain>
    </source>
</reference>
<evidence type="ECO:0000256" key="3">
    <source>
        <dbReference type="ARBA" id="ARBA00008870"/>
    </source>
</evidence>
<dbReference type="Gene3D" id="3.40.630.30">
    <property type="match status" value="1"/>
</dbReference>
<dbReference type="GO" id="GO:0043998">
    <property type="term" value="F:histone H2A acetyltransferase activity"/>
    <property type="evidence" value="ECO:0007669"/>
    <property type="project" value="InterPro"/>
</dbReference>
<organism evidence="13 14">
    <name type="scientific">Lentinula raphanica</name>
    <dbReference type="NCBI Taxonomy" id="153919"/>
    <lineage>
        <taxon>Eukaryota</taxon>
        <taxon>Fungi</taxon>
        <taxon>Dikarya</taxon>
        <taxon>Basidiomycota</taxon>
        <taxon>Agaricomycotina</taxon>
        <taxon>Agaricomycetes</taxon>
        <taxon>Agaricomycetidae</taxon>
        <taxon>Agaricales</taxon>
        <taxon>Marasmiineae</taxon>
        <taxon>Omphalotaceae</taxon>
        <taxon>Lentinula</taxon>
    </lineage>
</organism>
<evidence type="ECO:0000313" key="13">
    <source>
        <dbReference type="EMBL" id="KAJ3844869.1"/>
    </source>
</evidence>
<dbReference type="GO" id="GO:1990189">
    <property type="term" value="F:protein N-terminal-serine acetyltransferase activity"/>
    <property type="evidence" value="ECO:0007669"/>
    <property type="project" value="UniProtKB-EC"/>
</dbReference>
<dbReference type="InterPro" id="IPR016181">
    <property type="entry name" value="Acyl_CoA_acyltransferase"/>
</dbReference>
<dbReference type="Proteomes" id="UP001163846">
    <property type="component" value="Unassembled WGS sequence"/>
</dbReference>
<dbReference type="InterPro" id="IPR000182">
    <property type="entry name" value="GNAT_dom"/>
</dbReference>
<evidence type="ECO:0000256" key="11">
    <source>
        <dbReference type="ARBA" id="ARBA00049524"/>
    </source>
</evidence>
<evidence type="ECO:0000256" key="7">
    <source>
        <dbReference type="ARBA" id="ARBA00022679"/>
    </source>
</evidence>
<dbReference type="AlphaFoldDB" id="A0AA38PKZ4"/>
<dbReference type="CDD" id="cd04301">
    <property type="entry name" value="NAT_SF"/>
    <property type="match status" value="1"/>
</dbReference>
<evidence type="ECO:0000256" key="6">
    <source>
        <dbReference type="ARBA" id="ARBA00022490"/>
    </source>
</evidence>
<protein>
    <recommendedName>
        <fullName evidence="5">N-alpha-acetyltransferase 40</fullName>
        <ecNumber evidence="4">2.3.1.257</ecNumber>
    </recommendedName>
</protein>
<evidence type="ECO:0000256" key="9">
    <source>
        <dbReference type="ARBA" id="ARBA00023315"/>
    </source>
</evidence>
<keyword evidence="6" id="KW-0963">Cytoplasm</keyword>
<proteinExistence type="inferred from homology"/>
<keyword evidence="8" id="KW-0539">Nucleus</keyword>
<feature type="domain" description="N-acetyltransferase" evidence="12">
    <location>
        <begin position="44"/>
        <end position="195"/>
    </location>
</feature>
<evidence type="ECO:0000256" key="5">
    <source>
        <dbReference type="ARBA" id="ARBA00015043"/>
    </source>
</evidence>
<dbReference type="EMBL" id="MU805945">
    <property type="protein sequence ID" value="KAJ3844869.1"/>
    <property type="molecule type" value="Genomic_DNA"/>
</dbReference>
<evidence type="ECO:0000256" key="1">
    <source>
        <dbReference type="ARBA" id="ARBA00004123"/>
    </source>
</evidence>
<gene>
    <name evidence="13" type="ORF">F5878DRAFT_655469</name>
</gene>
<comment type="catalytic activity">
    <reaction evidence="10">
        <text>N-terminal L-seryl-[histone H2A] + acetyl-CoA = N-terminal N(alpha)-acetyl-L-seryl-[histone H2A] + CoA + H(+)</text>
        <dbReference type="Rhea" id="RHEA:50600"/>
        <dbReference type="Rhea" id="RHEA-COMP:12742"/>
        <dbReference type="Rhea" id="RHEA-COMP:12744"/>
        <dbReference type="ChEBI" id="CHEBI:15378"/>
        <dbReference type="ChEBI" id="CHEBI:57287"/>
        <dbReference type="ChEBI" id="CHEBI:57288"/>
        <dbReference type="ChEBI" id="CHEBI:64738"/>
        <dbReference type="ChEBI" id="CHEBI:83690"/>
        <dbReference type="EC" id="2.3.1.257"/>
    </reaction>
</comment>
<evidence type="ECO:0000256" key="8">
    <source>
        <dbReference type="ARBA" id="ARBA00023242"/>
    </source>
</evidence>
<evidence type="ECO:0000256" key="2">
    <source>
        <dbReference type="ARBA" id="ARBA00004496"/>
    </source>
</evidence>
<dbReference type="SUPFAM" id="SSF55729">
    <property type="entry name" value="Acyl-CoA N-acyltransferases (Nat)"/>
    <property type="match status" value="1"/>
</dbReference>
<evidence type="ECO:0000256" key="10">
    <source>
        <dbReference type="ARBA" id="ARBA00047821"/>
    </source>
</evidence>
<dbReference type="GO" id="GO:0010485">
    <property type="term" value="F:histone H4 acetyltransferase activity"/>
    <property type="evidence" value="ECO:0007669"/>
    <property type="project" value="InterPro"/>
</dbReference>
<dbReference type="EC" id="2.3.1.257" evidence="4"/>
<keyword evidence="9" id="KW-0012">Acyltransferase</keyword>
<evidence type="ECO:0000259" key="12">
    <source>
        <dbReference type="PROSITE" id="PS51186"/>
    </source>
</evidence>
<keyword evidence="7" id="KW-0808">Transferase</keyword>
<keyword evidence="14" id="KW-1185">Reference proteome</keyword>
<evidence type="ECO:0000313" key="14">
    <source>
        <dbReference type="Proteomes" id="UP001163846"/>
    </source>
</evidence>
<dbReference type="PANTHER" id="PTHR20531:SF1">
    <property type="entry name" value="N-ALPHA-ACETYLTRANSFERASE 40"/>
    <property type="match status" value="1"/>
</dbReference>
<accession>A0AA38PKZ4</accession>
<dbReference type="GO" id="GO:0005634">
    <property type="term" value="C:nucleus"/>
    <property type="evidence" value="ECO:0007669"/>
    <property type="project" value="UniProtKB-SubCell"/>
</dbReference>
<dbReference type="PROSITE" id="PS51186">
    <property type="entry name" value="GNAT"/>
    <property type="match status" value="1"/>
</dbReference>
<comment type="subcellular location">
    <subcellularLocation>
        <location evidence="2">Cytoplasm</location>
    </subcellularLocation>
    <subcellularLocation>
        <location evidence="1">Nucleus</location>
    </subcellularLocation>
</comment>
<dbReference type="PANTHER" id="PTHR20531">
    <property type="entry name" value="N-ALPHA-ACETYLTRANSFERASE 40"/>
    <property type="match status" value="1"/>
</dbReference>
<name>A0AA38PKZ4_9AGAR</name>
<dbReference type="InterPro" id="IPR039949">
    <property type="entry name" value="NAA40"/>
</dbReference>
<dbReference type="GO" id="GO:0005737">
    <property type="term" value="C:cytoplasm"/>
    <property type="evidence" value="ECO:0007669"/>
    <property type="project" value="UniProtKB-SubCell"/>
</dbReference>
<comment type="caution">
    <text evidence="13">The sequence shown here is derived from an EMBL/GenBank/DDBJ whole genome shotgun (WGS) entry which is preliminary data.</text>
</comment>
<comment type="catalytic activity">
    <reaction evidence="11">
        <text>N-terminal L-seryl-[histone H4] + acetyl-CoA = N-terminal N(alpha)-acetyl-L-seryl-[histone H4] + CoA + H(+)</text>
        <dbReference type="Rhea" id="RHEA:50596"/>
        <dbReference type="Rhea" id="RHEA-COMP:12740"/>
        <dbReference type="Rhea" id="RHEA-COMP:12743"/>
        <dbReference type="ChEBI" id="CHEBI:15378"/>
        <dbReference type="ChEBI" id="CHEBI:57287"/>
        <dbReference type="ChEBI" id="CHEBI:57288"/>
        <dbReference type="ChEBI" id="CHEBI:64738"/>
        <dbReference type="ChEBI" id="CHEBI:83690"/>
        <dbReference type="EC" id="2.3.1.257"/>
    </reaction>
</comment>
<sequence>MTKLTKEERLLSEGSETVKRANKKSAKQLGVALKSAVGFPDAICLANELEEDVRAQLWQLLECNMRDLYVNSSMGWNPLEKQHEFFHPLARFVLVSPVNNPDEIVGFSTFRFEHEAEEDILYCYELQISPLHQRTGLGRFLMNALRVIGRRMKMEKIMLTVLDKNIAANRFYSRIGFQLDECSPTYKDPEDESDDSTEVVDVDYQILSKLVS</sequence>